<evidence type="ECO:0000259" key="8">
    <source>
        <dbReference type="PROSITE" id="PS50011"/>
    </source>
</evidence>
<proteinExistence type="predicted"/>
<protein>
    <recommendedName>
        <fullName evidence="1">non-specific serine/threonine protein kinase</fullName>
        <ecNumber evidence="1">2.7.11.1</ecNumber>
    </recommendedName>
</protein>
<dbReference type="PANTHER" id="PTHR43671">
    <property type="entry name" value="SERINE/THREONINE-PROTEIN KINASE NEK"/>
    <property type="match status" value="1"/>
</dbReference>
<evidence type="ECO:0000256" key="2">
    <source>
        <dbReference type="ARBA" id="ARBA00022679"/>
    </source>
</evidence>
<dbReference type="RefSeq" id="WP_379517813.1">
    <property type="nucleotide sequence ID" value="NZ_JBHSPA010000036.1"/>
</dbReference>
<keyword evidence="7" id="KW-1133">Transmembrane helix</keyword>
<organism evidence="9 10">
    <name type="scientific">Nonomuraea insulae</name>
    <dbReference type="NCBI Taxonomy" id="1616787"/>
    <lineage>
        <taxon>Bacteria</taxon>
        <taxon>Bacillati</taxon>
        <taxon>Actinomycetota</taxon>
        <taxon>Actinomycetes</taxon>
        <taxon>Streptosporangiales</taxon>
        <taxon>Streptosporangiaceae</taxon>
        <taxon>Nonomuraea</taxon>
    </lineage>
</organism>
<feature type="domain" description="Protein kinase" evidence="8">
    <location>
        <begin position="1"/>
        <end position="160"/>
    </location>
</feature>
<dbReference type="Proteomes" id="UP001596058">
    <property type="component" value="Unassembled WGS sequence"/>
</dbReference>
<dbReference type="SMART" id="SM00220">
    <property type="entry name" value="S_TKc"/>
    <property type="match status" value="1"/>
</dbReference>
<evidence type="ECO:0000313" key="10">
    <source>
        <dbReference type="Proteomes" id="UP001596058"/>
    </source>
</evidence>
<dbReference type="Gene3D" id="1.10.510.10">
    <property type="entry name" value="Transferase(Phosphotransferase) domain 1"/>
    <property type="match status" value="1"/>
</dbReference>
<evidence type="ECO:0000256" key="3">
    <source>
        <dbReference type="ARBA" id="ARBA00022741"/>
    </source>
</evidence>
<dbReference type="InterPro" id="IPR011009">
    <property type="entry name" value="Kinase-like_dom_sf"/>
</dbReference>
<dbReference type="PANTHER" id="PTHR43671:SF13">
    <property type="entry name" value="SERINE_THREONINE-PROTEIN KINASE NEK2"/>
    <property type="match status" value="1"/>
</dbReference>
<feature type="transmembrane region" description="Helical" evidence="7">
    <location>
        <begin position="207"/>
        <end position="225"/>
    </location>
</feature>
<evidence type="ECO:0000256" key="1">
    <source>
        <dbReference type="ARBA" id="ARBA00012513"/>
    </source>
</evidence>
<dbReference type="SUPFAM" id="SSF56112">
    <property type="entry name" value="Protein kinase-like (PK-like)"/>
    <property type="match status" value="1"/>
</dbReference>
<evidence type="ECO:0000313" key="9">
    <source>
        <dbReference type="EMBL" id="MFC5828309.1"/>
    </source>
</evidence>
<keyword evidence="4 9" id="KW-0418">Kinase</keyword>
<keyword evidence="10" id="KW-1185">Reference proteome</keyword>
<dbReference type="InterPro" id="IPR008271">
    <property type="entry name" value="Ser/Thr_kinase_AS"/>
</dbReference>
<dbReference type="InterPro" id="IPR000719">
    <property type="entry name" value="Prot_kinase_dom"/>
</dbReference>
<keyword evidence="7" id="KW-0812">Transmembrane</keyword>
<evidence type="ECO:0000256" key="5">
    <source>
        <dbReference type="ARBA" id="ARBA00022840"/>
    </source>
</evidence>
<sequence>MRPIWSGSRLERLAITTLSALEVIHQAGVIHRDFKPSNVIMSPEGPVVIDFGIARVLEQTTSHSGPVGTLAYMAPEQFNGQAAGTTSDVFSWAATMVYAATGHPAFPGSTTAAVVGAIVTREPDLSGVPDALGSLLSACLAKDPADRPAIHGMPAGFTRVRAQPGSRHDRPAPPPAPETTHGEEDPEQLPAPAGSPRRRTSRRRRPAAVAGVVAVAVSLSVWLWGPPETWPSFIPSPAAEPFGTLVDEPFSAGDRWIDALAVAQLGDRPVVVSADGAGTVRVWSLGPA</sequence>
<keyword evidence="3" id="KW-0547">Nucleotide-binding</keyword>
<dbReference type="InterPro" id="IPR050660">
    <property type="entry name" value="NEK_Ser/Thr_kinase"/>
</dbReference>
<reference evidence="10" key="1">
    <citation type="journal article" date="2019" name="Int. J. Syst. Evol. Microbiol.">
        <title>The Global Catalogue of Microorganisms (GCM) 10K type strain sequencing project: providing services to taxonomists for standard genome sequencing and annotation.</title>
        <authorList>
            <consortium name="The Broad Institute Genomics Platform"/>
            <consortium name="The Broad Institute Genome Sequencing Center for Infectious Disease"/>
            <person name="Wu L."/>
            <person name="Ma J."/>
        </authorList>
    </citation>
    <scope>NUCLEOTIDE SEQUENCE [LARGE SCALE GENOMIC DNA]</scope>
    <source>
        <strain evidence="10">CCUG 53903</strain>
    </source>
</reference>
<name>A0ABW1CRB5_9ACTN</name>
<gene>
    <name evidence="9" type="ORF">ACFPZ3_30950</name>
</gene>
<dbReference type="EC" id="2.7.11.1" evidence="1"/>
<dbReference type="PROSITE" id="PS50011">
    <property type="entry name" value="PROTEIN_KINASE_DOM"/>
    <property type="match status" value="1"/>
</dbReference>
<dbReference type="PROSITE" id="PS00108">
    <property type="entry name" value="PROTEIN_KINASE_ST"/>
    <property type="match status" value="1"/>
</dbReference>
<evidence type="ECO:0000256" key="7">
    <source>
        <dbReference type="SAM" id="Phobius"/>
    </source>
</evidence>
<comment type="caution">
    <text evidence="9">The sequence shown here is derived from an EMBL/GenBank/DDBJ whole genome shotgun (WGS) entry which is preliminary data.</text>
</comment>
<dbReference type="GO" id="GO:0016301">
    <property type="term" value="F:kinase activity"/>
    <property type="evidence" value="ECO:0007669"/>
    <property type="project" value="UniProtKB-KW"/>
</dbReference>
<dbReference type="Pfam" id="PF00069">
    <property type="entry name" value="Pkinase"/>
    <property type="match status" value="1"/>
</dbReference>
<accession>A0ABW1CRB5</accession>
<dbReference type="CDD" id="cd14014">
    <property type="entry name" value="STKc_PknB_like"/>
    <property type="match status" value="1"/>
</dbReference>
<keyword evidence="2" id="KW-0808">Transferase</keyword>
<dbReference type="EMBL" id="JBHSPA010000036">
    <property type="protein sequence ID" value="MFC5828309.1"/>
    <property type="molecule type" value="Genomic_DNA"/>
</dbReference>
<evidence type="ECO:0000256" key="4">
    <source>
        <dbReference type="ARBA" id="ARBA00022777"/>
    </source>
</evidence>
<keyword evidence="5" id="KW-0067">ATP-binding</keyword>
<feature type="compositionally biased region" description="Basic residues" evidence="6">
    <location>
        <begin position="196"/>
        <end position="206"/>
    </location>
</feature>
<evidence type="ECO:0000256" key="6">
    <source>
        <dbReference type="SAM" id="MobiDB-lite"/>
    </source>
</evidence>
<feature type="region of interest" description="Disordered" evidence="6">
    <location>
        <begin position="159"/>
        <end position="206"/>
    </location>
</feature>
<keyword evidence="7" id="KW-0472">Membrane</keyword>